<dbReference type="EMBL" id="LR796975">
    <property type="protein sequence ID" value="CAB4179016.1"/>
    <property type="molecule type" value="Genomic_DNA"/>
</dbReference>
<evidence type="ECO:0000313" key="4">
    <source>
        <dbReference type="EMBL" id="CAB4188270.1"/>
    </source>
</evidence>
<gene>
    <name evidence="3" type="ORF">UFOVP1026_22</name>
    <name evidence="4" type="ORF">UFOVP1180_6</name>
    <name evidence="5" type="ORF">UFOVP1629_50</name>
    <name evidence="1" type="ORF">UFOVP527_12</name>
    <name evidence="2" type="ORF">UFOVP855_35</name>
</gene>
<evidence type="ECO:0000313" key="5">
    <source>
        <dbReference type="EMBL" id="CAB4220548.1"/>
    </source>
</evidence>
<proteinExistence type="predicted"/>
<accession>A0A6J5PCK3</accession>
<dbReference type="EMBL" id="LR797494">
    <property type="protein sequence ID" value="CAB4220548.1"/>
    <property type="molecule type" value="Genomic_DNA"/>
</dbReference>
<evidence type="ECO:0000313" key="2">
    <source>
        <dbReference type="EMBL" id="CAB4167636.1"/>
    </source>
</evidence>
<protein>
    <submittedName>
        <fullName evidence="2">Uncharacterized protein</fullName>
    </submittedName>
</protein>
<organism evidence="2">
    <name type="scientific">uncultured Caudovirales phage</name>
    <dbReference type="NCBI Taxonomy" id="2100421"/>
    <lineage>
        <taxon>Viruses</taxon>
        <taxon>Duplodnaviria</taxon>
        <taxon>Heunggongvirae</taxon>
        <taxon>Uroviricota</taxon>
        <taxon>Caudoviricetes</taxon>
        <taxon>Peduoviridae</taxon>
        <taxon>Maltschvirus</taxon>
        <taxon>Maltschvirus maltsch</taxon>
    </lineage>
</organism>
<name>A0A6J5PCK3_9CAUD</name>
<evidence type="ECO:0000313" key="1">
    <source>
        <dbReference type="EMBL" id="CAB4148511.1"/>
    </source>
</evidence>
<dbReference type="EMBL" id="LR796511">
    <property type="protein sequence ID" value="CAB4148511.1"/>
    <property type="molecule type" value="Genomic_DNA"/>
</dbReference>
<reference evidence="2" key="1">
    <citation type="submission" date="2020-04" db="EMBL/GenBank/DDBJ databases">
        <authorList>
            <person name="Chiriac C."/>
            <person name="Salcher M."/>
            <person name="Ghai R."/>
            <person name="Kavagutti S V."/>
        </authorList>
    </citation>
    <scope>NUCLEOTIDE SEQUENCE</scope>
</reference>
<dbReference type="EMBL" id="LR797123">
    <property type="protein sequence ID" value="CAB4188270.1"/>
    <property type="molecule type" value="Genomic_DNA"/>
</dbReference>
<evidence type="ECO:0000313" key="3">
    <source>
        <dbReference type="EMBL" id="CAB4179016.1"/>
    </source>
</evidence>
<sequence length="72" mass="8485">MCNVLMQNNCLQETLRLGFLQTEYDLWQAPLSMGFTPDSEASAFLDSAYNELKKHDSNIWDYKEYLTKKEKQ</sequence>
<dbReference type="EMBL" id="LR796809">
    <property type="protein sequence ID" value="CAB4167636.1"/>
    <property type="molecule type" value="Genomic_DNA"/>
</dbReference>